<organism evidence="2 3">
    <name type="scientific">Pisolithus tinctorius Marx 270</name>
    <dbReference type="NCBI Taxonomy" id="870435"/>
    <lineage>
        <taxon>Eukaryota</taxon>
        <taxon>Fungi</taxon>
        <taxon>Dikarya</taxon>
        <taxon>Basidiomycota</taxon>
        <taxon>Agaricomycotina</taxon>
        <taxon>Agaricomycetes</taxon>
        <taxon>Agaricomycetidae</taxon>
        <taxon>Boletales</taxon>
        <taxon>Sclerodermatineae</taxon>
        <taxon>Pisolithaceae</taxon>
        <taxon>Pisolithus</taxon>
    </lineage>
</organism>
<dbReference type="CDD" id="cd09870">
    <property type="entry name" value="PIN_YEN1"/>
    <property type="match status" value="1"/>
</dbReference>
<protein>
    <recommendedName>
        <fullName evidence="1">XPG-I domain-containing protein</fullName>
    </recommendedName>
</protein>
<evidence type="ECO:0000313" key="3">
    <source>
        <dbReference type="Proteomes" id="UP000054217"/>
    </source>
</evidence>
<proteinExistence type="predicted"/>
<reference evidence="2 3" key="1">
    <citation type="submission" date="2014-04" db="EMBL/GenBank/DDBJ databases">
        <authorList>
            <consortium name="DOE Joint Genome Institute"/>
            <person name="Kuo A."/>
            <person name="Kohler A."/>
            <person name="Costa M.D."/>
            <person name="Nagy L.G."/>
            <person name="Floudas D."/>
            <person name="Copeland A."/>
            <person name="Barry K.W."/>
            <person name="Cichocki N."/>
            <person name="Veneault-Fourrey C."/>
            <person name="LaButti K."/>
            <person name="Lindquist E.A."/>
            <person name="Lipzen A."/>
            <person name="Lundell T."/>
            <person name="Morin E."/>
            <person name="Murat C."/>
            <person name="Sun H."/>
            <person name="Tunlid A."/>
            <person name="Henrissat B."/>
            <person name="Grigoriev I.V."/>
            <person name="Hibbett D.S."/>
            <person name="Martin F."/>
            <person name="Nordberg H.P."/>
            <person name="Cantor M.N."/>
            <person name="Hua S.X."/>
        </authorList>
    </citation>
    <scope>NUCLEOTIDE SEQUENCE [LARGE SCALE GENOMIC DNA]</scope>
    <source>
        <strain evidence="2 3">Marx 270</strain>
    </source>
</reference>
<evidence type="ECO:0000313" key="2">
    <source>
        <dbReference type="EMBL" id="KIN99846.1"/>
    </source>
</evidence>
<feature type="non-terminal residue" evidence="2">
    <location>
        <position position="1"/>
    </location>
</feature>
<dbReference type="EMBL" id="KN832001">
    <property type="protein sequence ID" value="KIN99846.1"/>
    <property type="molecule type" value="Genomic_DNA"/>
</dbReference>
<dbReference type="OrthoDB" id="2678758at2759"/>
<reference evidence="3" key="2">
    <citation type="submission" date="2015-01" db="EMBL/GenBank/DDBJ databases">
        <title>Evolutionary Origins and Diversification of the Mycorrhizal Mutualists.</title>
        <authorList>
            <consortium name="DOE Joint Genome Institute"/>
            <consortium name="Mycorrhizal Genomics Consortium"/>
            <person name="Kohler A."/>
            <person name="Kuo A."/>
            <person name="Nagy L.G."/>
            <person name="Floudas D."/>
            <person name="Copeland A."/>
            <person name="Barry K.W."/>
            <person name="Cichocki N."/>
            <person name="Veneault-Fourrey C."/>
            <person name="LaButti K."/>
            <person name="Lindquist E.A."/>
            <person name="Lipzen A."/>
            <person name="Lundell T."/>
            <person name="Morin E."/>
            <person name="Murat C."/>
            <person name="Riley R."/>
            <person name="Ohm R."/>
            <person name="Sun H."/>
            <person name="Tunlid A."/>
            <person name="Henrissat B."/>
            <person name="Grigoriev I.V."/>
            <person name="Hibbett D.S."/>
            <person name="Martin F."/>
        </authorList>
    </citation>
    <scope>NUCLEOTIDE SEQUENCE [LARGE SCALE GENOMIC DNA]</scope>
    <source>
        <strain evidence="3">Marx 270</strain>
    </source>
</reference>
<dbReference type="PRINTS" id="PR00853">
    <property type="entry name" value="XPGRADSUPER"/>
</dbReference>
<dbReference type="STRING" id="870435.A0A0C3JQU8"/>
<dbReference type="GO" id="GO:0006974">
    <property type="term" value="P:DNA damage response"/>
    <property type="evidence" value="ECO:0007669"/>
    <property type="project" value="UniProtKB-ARBA"/>
</dbReference>
<dbReference type="SUPFAM" id="SSF88723">
    <property type="entry name" value="PIN domain-like"/>
    <property type="match status" value="1"/>
</dbReference>
<feature type="domain" description="XPG-I" evidence="1">
    <location>
        <begin position="65"/>
        <end position="142"/>
    </location>
</feature>
<dbReference type="PANTHER" id="PTHR11081">
    <property type="entry name" value="FLAP ENDONUCLEASE FAMILY MEMBER"/>
    <property type="match status" value="1"/>
</dbReference>
<dbReference type="Proteomes" id="UP000054217">
    <property type="component" value="Unassembled WGS sequence"/>
</dbReference>
<evidence type="ECO:0000259" key="1">
    <source>
        <dbReference type="Pfam" id="PF00867"/>
    </source>
</evidence>
<name>A0A0C3JQU8_PISTI</name>
<dbReference type="HOGENOM" id="CLU_007575_4_1_1"/>
<dbReference type="Pfam" id="PF00867">
    <property type="entry name" value="XPG_I"/>
    <property type="match status" value="1"/>
</dbReference>
<dbReference type="AlphaFoldDB" id="A0A0C3JQU8"/>
<dbReference type="InterPro" id="IPR006086">
    <property type="entry name" value="XPG-I_dom"/>
</dbReference>
<sequence length="281" mass="31444">ASTGQSHEMPTIFCHLSTISWMLLHPYIVFNGPDCPQIKRGKDILHWSPPLLLVQHSQELLTVFGFYWHVAPGEAEAELSCLQSCGFIDAMVTTYNDALLFGATCVLCSIHGDEDVEVYSTEAIENSAALEWGDLLLIMLMSSADSDVSTTGCCWCDTDVACWLVDYGLGRTLLEAAVSLQFIEFMEFITKWHDNVCEVLRTDPQHFLGCRYHKLAHIVKEEHFKFPDPAILAMYLSPLTSWSDDGHPPITCVTSCQPNLTTVSQSVECWCKPNKSNTKDK</sequence>
<keyword evidence="3" id="KW-1185">Reference proteome</keyword>
<dbReference type="InterPro" id="IPR029060">
    <property type="entry name" value="PIN-like_dom_sf"/>
</dbReference>
<dbReference type="InterPro" id="IPR006084">
    <property type="entry name" value="XPG/Rad2"/>
</dbReference>
<dbReference type="PANTHER" id="PTHR11081:SF75">
    <property type="entry name" value="ENDONUCLEASE, PUTATIVE (AFU_ORTHOLOGUE AFUA_3G13260)-RELATED"/>
    <property type="match status" value="1"/>
</dbReference>
<dbReference type="GO" id="GO:0017108">
    <property type="term" value="F:5'-flap endonuclease activity"/>
    <property type="evidence" value="ECO:0007669"/>
    <property type="project" value="TreeGrafter"/>
</dbReference>
<dbReference type="Gene3D" id="3.40.50.1010">
    <property type="entry name" value="5'-nuclease"/>
    <property type="match status" value="1"/>
</dbReference>
<gene>
    <name evidence="2" type="ORF">M404DRAFT_154279</name>
</gene>
<dbReference type="InParanoid" id="A0A0C3JQU8"/>
<accession>A0A0C3JQU8</accession>